<evidence type="ECO:0000256" key="5">
    <source>
        <dbReference type="ARBA" id="ARBA00022692"/>
    </source>
</evidence>
<dbReference type="SUPFAM" id="SSF81336">
    <property type="entry name" value="F1F0 ATP synthase subunit A"/>
    <property type="match status" value="1"/>
</dbReference>
<feature type="transmembrane region" description="Helical" evidence="12">
    <location>
        <begin position="118"/>
        <end position="137"/>
    </location>
</feature>
<evidence type="ECO:0000256" key="9">
    <source>
        <dbReference type="ARBA" id="ARBA00023136"/>
    </source>
</evidence>
<keyword evidence="5 12" id="KW-0812">Transmembrane</keyword>
<name>A0A6B7FSS8_MACBL</name>
<dbReference type="InterPro" id="IPR000568">
    <property type="entry name" value="ATP_synth_F0_asu"/>
</dbReference>
<keyword evidence="14" id="KW-0496">Mitochondrion</keyword>
<protein>
    <recommendedName>
        <fullName evidence="11">ATP synthase subunit a</fullName>
    </recommendedName>
</protein>
<evidence type="ECO:0000256" key="11">
    <source>
        <dbReference type="RuleBase" id="RU004450"/>
    </source>
</evidence>
<keyword evidence="6" id="KW-0375">Hydrogen ion transport</keyword>
<comment type="subcellular location">
    <subcellularLocation>
        <location evidence="1">Membrane</location>
        <topology evidence="1">Multi-pass membrane protein</topology>
    </subcellularLocation>
    <subcellularLocation>
        <location evidence="11">Mitochondrion inner membrane</location>
        <topology evidence="11">Multi-pass membrane protein</topology>
    </subcellularLocation>
</comment>
<sequence length="246" mass="26587">MSCSCVSLLLAEDMVLADAFSMFDFCGEFGLVGVPVWLTGWFGIGVVVLNLSVWAITNNVEAALLSVGDVLGKLSGKGRSMYGHGLFCLSIFVYYVGLNAGSLFPYSFSVSSHFSHNLSMSLVVWMTLIIVSCVVSLDGSLASFVPESLPWMVGGPVALFETISIFCRSITLGARLTMNVIAGKLLICIGLSFLSPLLLTGGVFSVSGLFLLVMMFVLVTWEMVVGLIQSFIFTFLMVMYFDEVSF</sequence>
<keyword evidence="7 12" id="KW-1133">Transmembrane helix</keyword>
<evidence type="ECO:0000256" key="10">
    <source>
        <dbReference type="ARBA" id="ARBA00023310"/>
    </source>
</evidence>
<evidence type="ECO:0000256" key="7">
    <source>
        <dbReference type="ARBA" id="ARBA00022989"/>
    </source>
</evidence>
<evidence type="ECO:0000256" key="1">
    <source>
        <dbReference type="ARBA" id="ARBA00004141"/>
    </source>
</evidence>
<evidence type="ECO:0000256" key="3">
    <source>
        <dbReference type="ARBA" id="ARBA00022448"/>
    </source>
</evidence>
<dbReference type="Gene3D" id="1.20.120.220">
    <property type="entry name" value="ATP synthase, F0 complex, subunit A"/>
    <property type="match status" value="1"/>
</dbReference>
<geneLocation type="mitochondrion" evidence="14"/>
<accession>A0A6B7FSS8</accession>
<dbReference type="PANTHER" id="PTHR11410">
    <property type="entry name" value="ATP SYNTHASE SUBUNIT A"/>
    <property type="match status" value="1"/>
</dbReference>
<evidence type="ECO:0000256" key="13">
    <source>
        <dbReference type="SAM" id="SignalP"/>
    </source>
</evidence>
<feature type="signal peptide" evidence="13">
    <location>
        <begin position="1"/>
        <end position="19"/>
    </location>
</feature>
<keyword evidence="8" id="KW-0406">Ion transport</keyword>
<keyword evidence="10" id="KW-0066">ATP synthesis</keyword>
<dbReference type="GO" id="GO:0045259">
    <property type="term" value="C:proton-transporting ATP synthase complex"/>
    <property type="evidence" value="ECO:0007669"/>
    <property type="project" value="UniProtKB-KW"/>
</dbReference>
<evidence type="ECO:0000256" key="6">
    <source>
        <dbReference type="ARBA" id="ARBA00022781"/>
    </source>
</evidence>
<dbReference type="PANTHER" id="PTHR11410:SF0">
    <property type="entry name" value="ATP SYNTHASE SUBUNIT A"/>
    <property type="match status" value="1"/>
</dbReference>
<keyword evidence="9 12" id="KW-0472">Membrane</keyword>
<keyword evidence="3" id="KW-0813">Transport</keyword>
<evidence type="ECO:0000313" key="14">
    <source>
        <dbReference type="EMBL" id="QBM07786.1"/>
    </source>
</evidence>
<evidence type="ECO:0000256" key="8">
    <source>
        <dbReference type="ARBA" id="ARBA00023065"/>
    </source>
</evidence>
<comment type="similarity">
    <text evidence="2">Belongs to the ATPase A chain family.</text>
</comment>
<dbReference type="GO" id="GO:0005743">
    <property type="term" value="C:mitochondrial inner membrane"/>
    <property type="evidence" value="ECO:0007669"/>
    <property type="project" value="UniProtKB-SubCell"/>
</dbReference>
<dbReference type="GO" id="GO:0046933">
    <property type="term" value="F:proton-transporting ATP synthase activity, rotational mechanism"/>
    <property type="evidence" value="ECO:0007669"/>
    <property type="project" value="TreeGrafter"/>
</dbReference>
<feature type="transmembrane region" description="Helical" evidence="12">
    <location>
        <begin position="223"/>
        <end position="241"/>
    </location>
</feature>
<evidence type="ECO:0000256" key="4">
    <source>
        <dbReference type="ARBA" id="ARBA00022547"/>
    </source>
</evidence>
<dbReference type="NCBIfam" id="TIGR01131">
    <property type="entry name" value="ATP_synt_6_or_A"/>
    <property type="match status" value="1"/>
</dbReference>
<keyword evidence="4" id="KW-0138">CF(0)</keyword>
<dbReference type="InterPro" id="IPR045083">
    <property type="entry name" value="ATP_synth_F0_asu_bact/mt"/>
</dbReference>
<evidence type="ECO:0000256" key="2">
    <source>
        <dbReference type="ARBA" id="ARBA00006810"/>
    </source>
</evidence>
<evidence type="ECO:0000256" key="12">
    <source>
        <dbReference type="SAM" id="Phobius"/>
    </source>
</evidence>
<feature type="chain" id="PRO_5025656928" description="ATP synthase subunit a" evidence="13">
    <location>
        <begin position="20"/>
        <end position="246"/>
    </location>
</feature>
<reference evidence="14" key="1">
    <citation type="submission" date="2018-05" db="EMBL/GenBank/DDBJ databases">
        <title>Complete mitogenomes of Limecola baltica reveal old and feature-rich doubly uniparental inheritance of mitochondria in Tellinidae.</title>
        <authorList>
            <person name="Smietanka B."/>
            <person name="Lubosny M."/>
            <person name="Lasota R."/>
            <person name="Burzynski A."/>
        </authorList>
    </citation>
    <scope>NUCLEOTIDE SEQUENCE</scope>
    <source>
        <strain evidence="14">M-61-1</strain>
    </source>
</reference>
<organism evidence="14">
    <name type="scientific">Macoma balthica</name>
    <name type="common">Baltic tellin</name>
    <name type="synonym">Limecola balthica</name>
    <dbReference type="NCBI Taxonomy" id="1903275"/>
    <lineage>
        <taxon>Eukaryota</taxon>
        <taxon>Metazoa</taxon>
        <taxon>Spiralia</taxon>
        <taxon>Lophotrochozoa</taxon>
        <taxon>Mollusca</taxon>
        <taxon>Bivalvia</taxon>
        <taxon>Autobranchia</taxon>
        <taxon>Heteroconchia</taxon>
        <taxon>Euheterodonta</taxon>
        <taxon>Imparidentia</taxon>
        <taxon>Neoheterodontei</taxon>
        <taxon>Cardiida</taxon>
        <taxon>Tellinoidea</taxon>
        <taxon>Tellinidae</taxon>
        <taxon>Macoma</taxon>
    </lineage>
</organism>
<dbReference type="Pfam" id="PF00119">
    <property type="entry name" value="ATP-synt_A"/>
    <property type="match status" value="1"/>
</dbReference>
<dbReference type="InterPro" id="IPR035908">
    <property type="entry name" value="F0_ATP_A_sf"/>
</dbReference>
<dbReference type="EMBL" id="MH285593">
    <property type="protein sequence ID" value="QBM07786.1"/>
    <property type="molecule type" value="Genomic_DNA"/>
</dbReference>
<dbReference type="PRINTS" id="PR00123">
    <property type="entry name" value="ATPASEA"/>
</dbReference>
<feature type="transmembrane region" description="Helical" evidence="12">
    <location>
        <begin position="185"/>
        <end position="217"/>
    </location>
</feature>
<feature type="transmembrane region" description="Helical" evidence="12">
    <location>
        <begin position="81"/>
        <end position="98"/>
    </location>
</feature>
<keyword evidence="13" id="KW-0732">Signal</keyword>
<dbReference type="AlphaFoldDB" id="A0A6B7FSS8"/>
<proteinExistence type="inferred from homology"/>